<dbReference type="InParanoid" id="A0A061DFK8"/>
<gene>
    <name evidence="8" type="ORF">TCM_000120</name>
</gene>
<organism evidence="8 9">
    <name type="scientific">Theobroma cacao</name>
    <name type="common">Cacao</name>
    <name type="synonym">Cocoa</name>
    <dbReference type="NCBI Taxonomy" id="3641"/>
    <lineage>
        <taxon>Eukaryota</taxon>
        <taxon>Viridiplantae</taxon>
        <taxon>Streptophyta</taxon>
        <taxon>Embryophyta</taxon>
        <taxon>Tracheophyta</taxon>
        <taxon>Spermatophyta</taxon>
        <taxon>Magnoliopsida</taxon>
        <taxon>eudicotyledons</taxon>
        <taxon>Gunneridae</taxon>
        <taxon>Pentapetalae</taxon>
        <taxon>rosids</taxon>
        <taxon>malvids</taxon>
        <taxon>Malvales</taxon>
        <taxon>Malvaceae</taxon>
        <taxon>Byttnerioideae</taxon>
        <taxon>Theobroma</taxon>
    </lineage>
</organism>
<evidence type="ECO:0000256" key="1">
    <source>
        <dbReference type="ARBA" id="ARBA00004162"/>
    </source>
</evidence>
<evidence type="ECO:0000256" key="3">
    <source>
        <dbReference type="ARBA" id="ARBA00022475"/>
    </source>
</evidence>
<comment type="similarity">
    <text evidence="7">Belongs to the DVL/RTFL small polypeptides family.</text>
</comment>
<dbReference type="PANTHER" id="PTHR33102">
    <property type="entry name" value="DVL19-RELATED-RELATED"/>
    <property type="match status" value="1"/>
</dbReference>
<dbReference type="AlphaFoldDB" id="A0A061DFK8"/>
<keyword evidence="2" id="KW-0217">Developmental protein</keyword>
<comment type="subcellular location">
    <subcellularLocation>
        <location evidence="1">Cell membrane</location>
        <topology evidence="1">Single-pass membrane protein</topology>
    </subcellularLocation>
</comment>
<evidence type="ECO:0000313" key="8">
    <source>
        <dbReference type="EMBL" id="EOX90732.1"/>
    </source>
</evidence>
<dbReference type="Proteomes" id="UP000026915">
    <property type="component" value="Chromosome 1"/>
</dbReference>
<dbReference type="InterPro" id="IPR012552">
    <property type="entry name" value="DVL"/>
</dbReference>
<sequence length="66" mass="7621">MEMGQCASRAAATGREHWNDCSCSVVSSESERMRGCLAMVKERRSRFYIARRCLVMLLCWHKYGKS</sequence>
<reference evidence="8 9" key="1">
    <citation type="journal article" date="2013" name="Genome Biol.">
        <title>The genome sequence of the most widely cultivated cacao type and its use to identify candidate genes regulating pod color.</title>
        <authorList>
            <person name="Motamayor J.C."/>
            <person name="Mockaitis K."/>
            <person name="Schmutz J."/>
            <person name="Haiminen N."/>
            <person name="Iii D.L."/>
            <person name="Cornejo O."/>
            <person name="Findley S.D."/>
            <person name="Zheng P."/>
            <person name="Utro F."/>
            <person name="Royaert S."/>
            <person name="Saski C."/>
            <person name="Jenkins J."/>
            <person name="Podicheti R."/>
            <person name="Zhao M."/>
            <person name="Scheffler B.E."/>
            <person name="Stack J.C."/>
            <person name="Feltus F.A."/>
            <person name="Mustiga G.M."/>
            <person name="Amores F."/>
            <person name="Phillips W."/>
            <person name="Marelli J.P."/>
            <person name="May G.D."/>
            <person name="Shapiro H."/>
            <person name="Ma J."/>
            <person name="Bustamante C.D."/>
            <person name="Schnell R.J."/>
            <person name="Main D."/>
            <person name="Gilbert D."/>
            <person name="Parida L."/>
            <person name="Kuhn D.N."/>
        </authorList>
    </citation>
    <scope>NUCLEOTIDE SEQUENCE [LARGE SCALE GENOMIC DNA]</scope>
    <source>
        <strain evidence="9">cv. Matina 1-6</strain>
    </source>
</reference>
<evidence type="ECO:0000256" key="7">
    <source>
        <dbReference type="ARBA" id="ARBA00024340"/>
    </source>
</evidence>
<proteinExistence type="inferred from homology"/>
<dbReference type="InterPro" id="IPR051525">
    <property type="entry name" value="DVL_RTFL_regulatory"/>
</dbReference>
<dbReference type="HOGENOM" id="CLU_150897_3_1_1"/>
<dbReference type="GO" id="GO:0048367">
    <property type="term" value="P:shoot system development"/>
    <property type="evidence" value="ECO:0007669"/>
    <property type="project" value="UniProtKB-ARBA"/>
</dbReference>
<evidence type="ECO:0000313" key="9">
    <source>
        <dbReference type="Proteomes" id="UP000026915"/>
    </source>
</evidence>
<dbReference type="eggNOG" id="ENOG502SEPH">
    <property type="taxonomic scope" value="Eukaryota"/>
</dbReference>
<evidence type="ECO:0000256" key="2">
    <source>
        <dbReference type="ARBA" id="ARBA00022473"/>
    </source>
</evidence>
<keyword evidence="9" id="KW-1185">Reference proteome</keyword>
<keyword evidence="6" id="KW-0472">Membrane</keyword>
<protein>
    <submittedName>
        <fullName evidence="8">ROTUNDIFOLIA like 6, putative</fullName>
    </submittedName>
</protein>
<dbReference type="GO" id="GO:0008285">
    <property type="term" value="P:negative regulation of cell population proliferation"/>
    <property type="evidence" value="ECO:0007669"/>
    <property type="project" value="InterPro"/>
</dbReference>
<evidence type="ECO:0000256" key="6">
    <source>
        <dbReference type="ARBA" id="ARBA00023136"/>
    </source>
</evidence>
<keyword evidence="4" id="KW-0812">Transmembrane</keyword>
<evidence type="ECO:0000256" key="5">
    <source>
        <dbReference type="ARBA" id="ARBA00022989"/>
    </source>
</evidence>
<evidence type="ECO:0000256" key="4">
    <source>
        <dbReference type="ARBA" id="ARBA00022692"/>
    </source>
</evidence>
<dbReference type="OMA" id="YIARRCI"/>
<name>A0A061DFK8_THECC</name>
<dbReference type="Gramene" id="EOX90732">
    <property type="protein sequence ID" value="EOX90732"/>
    <property type="gene ID" value="TCM_000120"/>
</dbReference>
<accession>A0A061DFK8</accession>
<dbReference type="EMBL" id="CM001879">
    <property type="protein sequence ID" value="EOX90732.1"/>
    <property type="molecule type" value="Genomic_DNA"/>
</dbReference>
<dbReference type="Pfam" id="PF08137">
    <property type="entry name" value="DVL"/>
    <property type="match status" value="1"/>
</dbReference>
<keyword evidence="5" id="KW-1133">Transmembrane helix</keyword>
<dbReference type="GO" id="GO:0005886">
    <property type="term" value="C:plasma membrane"/>
    <property type="evidence" value="ECO:0007669"/>
    <property type="project" value="UniProtKB-SubCell"/>
</dbReference>
<keyword evidence="3" id="KW-1003">Cell membrane</keyword>